<organism evidence="1 2">
    <name type="scientific">Latimeria chalumnae</name>
    <name type="common">Coelacanth</name>
    <dbReference type="NCBI Taxonomy" id="7897"/>
    <lineage>
        <taxon>Eukaryota</taxon>
        <taxon>Metazoa</taxon>
        <taxon>Chordata</taxon>
        <taxon>Craniata</taxon>
        <taxon>Vertebrata</taxon>
        <taxon>Euteleostomi</taxon>
        <taxon>Coelacanthiformes</taxon>
        <taxon>Coelacanthidae</taxon>
        <taxon>Latimeria</taxon>
    </lineage>
</organism>
<dbReference type="AlphaFoldDB" id="H3AMV2"/>
<dbReference type="eggNOG" id="ENOG502QW95">
    <property type="taxonomic scope" value="Eukaryota"/>
</dbReference>
<dbReference type="GeneTree" id="ENSGT00390000011435"/>
<keyword evidence="2" id="KW-1185">Reference proteome</keyword>
<dbReference type="Gene3D" id="1.25.40.10">
    <property type="entry name" value="Tetratricopeptide repeat domain"/>
    <property type="match status" value="1"/>
</dbReference>
<dbReference type="HOGENOM" id="CLU_044858_0_0_1"/>
<evidence type="ECO:0000313" key="2">
    <source>
        <dbReference type="Proteomes" id="UP000008672"/>
    </source>
</evidence>
<dbReference type="EMBL" id="AFYH01178634">
    <property type="status" value="NOT_ANNOTATED_CDS"/>
    <property type="molecule type" value="Genomic_DNA"/>
</dbReference>
<dbReference type="Bgee" id="ENSLACG00000009654">
    <property type="expression patterns" value="Expressed in chordate pharynx and 1 other cell type or tissue"/>
</dbReference>
<dbReference type="InParanoid" id="H3AMV2"/>
<dbReference type="PANTHER" id="PTHR31919:SF1">
    <property type="entry name" value="ZINC FINGERS AND HOMEOBOXES PROTEIN 1, ISOFORM 2"/>
    <property type="match status" value="1"/>
</dbReference>
<name>H3AMV2_LATCH</name>
<dbReference type="PANTHER" id="PTHR31919">
    <property type="entry name" value="ZINC FINGERS AND HOMEOBOXES PROTEIN 1, ISOFORM 2"/>
    <property type="match status" value="1"/>
</dbReference>
<dbReference type="Pfam" id="PF17826">
    <property type="entry name" value="DUF5588"/>
    <property type="match status" value="1"/>
</dbReference>
<sequence>MEILGSEFDDSVFAKSREKTVAPLTSYNAKLCEPEWFCEEVTAEDVVEKLTAIKFRGDLAYRHQDFQKALDEYSSCLFLVPETNIAMRRDLQEGQARCLCHLGRHVEAMDIVQQLRSEATNADHLTAVLNLEITVFQSHGNVSQTISSFQQLLCLHPFNPWNWKKLAEVYMNLFQTLSATSKTTSGDTKHCNGFSKEFSTLTKTRQTEVNRHYQALDYRGPVNALISVENSSVRESNNQTVLEEVVALETKGKETVNGLWQKTCACFVRARLLFQLVRFQQTSFVLESNLDAQREIEEQLKLLQLREEALNLITEVMSEDLIPETLKEDGQGAETCEIALNVSTLTSIQSISESEFEEKWFKKLTVTFCTFLVLYYKELHVLT</sequence>
<evidence type="ECO:0000313" key="1">
    <source>
        <dbReference type="Ensembl" id="ENSLACP00000010973.1"/>
    </source>
</evidence>
<dbReference type="InterPro" id="IPR011990">
    <property type="entry name" value="TPR-like_helical_dom_sf"/>
</dbReference>
<protein>
    <submittedName>
        <fullName evidence="1">Chromosome 8 open reading frame 76</fullName>
    </submittedName>
</protein>
<gene>
    <name evidence="1" type="primary">C8orf76</name>
</gene>
<dbReference type="SUPFAM" id="SSF48452">
    <property type="entry name" value="TPR-like"/>
    <property type="match status" value="1"/>
</dbReference>
<dbReference type="Ensembl" id="ENSLACT00000011055.1">
    <property type="protein sequence ID" value="ENSLACP00000010973.1"/>
    <property type="gene ID" value="ENSLACG00000009654.1"/>
</dbReference>
<dbReference type="OMA" id="EWIADNN"/>
<dbReference type="EMBL" id="AFYH01178635">
    <property type="status" value="NOT_ANNOTATED_CDS"/>
    <property type="molecule type" value="Genomic_DNA"/>
</dbReference>
<dbReference type="FunCoup" id="H3AMV2">
    <property type="interactions" value="736"/>
</dbReference>
<proteinExistence type="predicted"/>
<dbReference type="EMBL" id="AFYH01178636">
    <property type="status" value="NOT_ANNOTATED_CDS"/>
    <property type="molecule type" value="Genomic_DNA"/>
</dbReference>
<accession>H3AMV2</accession>
<reference evidence="1" key="3">
    <citation type="submission" date="2025-09" db="UniProtKB">
        <authorList>
            <consortium name="Ensembl"/>
        </authorList>
    </citation>
    <scope>IDENTIFICATION</scope>
</reference>
<reference evidence="2" key="1">
    <citation type="submission" date="2011-08" db="EMBL/GenBank/DDBJ databases">
        <title>The draft genome of Latimeria chalumnae.</title>
        <authorList>
            <person name="Di Palma F."/>
            <person name="Alfoldi J."/>
            <person name="Johnson J."/>
            <person name="Berlin A."/>
            <person name="Gnerre S."/>
            <person name="Jaffe D."/>
            <person name="MacCallum I."/>
            <person name="Young S."/>
            <person name="Walker B.J."/>
            <person name="Lander E."/>
            <person name="Lindblad-Toh K."/>
        </authorList>
    </citation>
    <scope>NUCLEOTIDE SEQUENCE [LARGE SCALE GENOMIC DNA]</scope>
    <source>
        <strain evidence="2">Wild caught</strain>
    </source>
</reference>
<dbReference type="Proteomes" id="UP000008672">
    <property type="component" value="Unassembled WGS sequence"/>
</dbReference>
<dbReference type="InterPro" id="IPR041404">
    <property type="entry name" value="DUF5588"/>
</dbReference>
<reference evidence="1" key="2">
    <citation type="submission" date="2025-08" db="UniProtKB">
        <authorList>
            <consortium name="Ensembl"/>
        </authorList>
    </citation>
    <scope>IDENTIFICATION</scope>
</reference>